<sequence length="805" mass="91434">MKTLIGVTLLFFISFLGFSQGIIQGKVQDSQAKDMSFANVLLWNKPDSLMVKGVISDESGNFIFTEIPKGEYYVEVHILGYAKTHSPVFSFLGTEKNNMATIILHQEDQNLEEVTVVATRPFFELEQGKMVVNVANSISIAGLSVIDVLDRSPGVMVNRQSNSLSILGKNGVVILMNGHRFRMPIEAAYQMLAGLNSSDVEKIEIITVPPANYDADGDAGFINIVMKKDNAMIGTNGSLVIGQGYGSGYNGNMSFSLNHQGPKFSWFGILSATYVDQVQEWESFRGNNNGFEDINIETYTDRFATRKAINYQAGFDYKLATNTIISGLVSGYNNRWDLTAPNVTKSIYSISPDTLFKMTTVEVNRWSHIMGNINLQHTFQNGQVISTNLDYLTYKNSNPSRYTIMEYNESDDLISSEEFRISKDTPIDLWVADINHSMKIGKSVAVESGLRATFSKFTNTIVFEEKLASDWFFNPDFSSDGLLNEDILAAFSTAKIEFDDKTTLNAGLRYENTKTNLTTVSGEEIVDRHYGDFFPTAFLSRKINTDNLIQVSYGRRITRPTFNEMAPFVMFSDPFSFFAGNENILPTYTNTYKTDYSYKSWLFSVQYSLDKNLIARFQPTLDEETNTVFIRTENLDRMQTVSMMMAFPLKVTSWWESQNNFTANYQRLNSEQNGEIYEVDQKGLQVVLTNTFMLPKKYTIELVGYYISPTINGYFNWLSRGFVNLGIQKDFEKSGVLRVSCNDIFETSQMRWKSFEGSNLEFSGRLKFEKRVFMATYTYKFGNNKIKGTRNRKVGSQEEQRRVTN</sequence>
<dbReference type="Proteomes" id="UP001597414">
    <property type="component" value="Unassembled WGS sequence"/>
</dbReference>
<dbReference type="Pfam" id="PF14905">
    <property type="entry name" value="OMP_b-brl_3"/>
    <property type="match status" value="1"/>
</dbReference>
<evidence type="ECO:0000256" key="2">
    <source>
        <dbReference type="ARBA" id="ARBA00023136"/>
    </source>
</evidence>
<gene>
    <name evidence="5" type="ORF">ACFSKV_13905</name>
</gene>
<name>A0ABW5B952_9BACT</name>
<organism evidence="5 6">
    <name type="scientific">Shivajiella indica</name>
    <dbReference type="NCBI Taxonomy" id="872115"/>
    <lineage>
        <taxon>Bacteria</taxon>
        <taxon>Pseudomonadati</taxon>
        <taxon>Bacteroidota</taxon>
        <taxon>Cytophagia</taxon>
        <taxon>Cytophagales</taxon>
        <taxon>Cyclobacteriaceae</taxon>
        <taxon>Shivajiella</taxon>
    </lineage>
</organism>
<comment type="subcellular location">
    <subcellularLocation>
        <location evidence="1">Cell outer membrane</location>
    </subcellularLocation>
</comment>
<dbReference type="InterPro" id="IPR036942">
    <property type="entry name" value="Beta-barrel_TonB_sf"/>
</dbReference>
<dbReference type="EMBL" id="JBHUIV010000018">
    <property type="protein sequence ID" value="MFD2202667.1"/>
    <property type="molecule type" value="Genomic_DNA"/>
</dbReference>
<evidence type="ECO:0000256" key="1">
    <source>
        <dbReference type="ARBA" id="ARBA00004442"/>
    </source>
</evidence>
<dbReference type="PANTHER" id="PTHR40980">
    <property type="entry name" value="PLUG DOMAIN-CONTAINING PROTEIN"/>
    <property type="match status" value="1"/>
</dbReference>
<proteinExistence type="predicted"/>
<reference evidence="6" key="1">
    <citation type="journal article" date="2019" name="Int. J. Syst. Evol. Microbiol.">
        <title>The Global Catalogue of Microorganisms (GCM) 10K type strain sequencing project: providing services to taxonomists for standard genome sequencing and annotation.</title>
        <authorList>
            <consortium name="The Broad Institute Genomics Platform"/>
            <consortium name="The Broad Institute Genome Sequencing Center for Infectious Disease"/>
            <person name="Wu L."/>
            <person name="Ma J."/>
        </authorList>
    </citation>
    <scope>NUCLEOTIDE SEQUENCE [LARGE SCALE GENOMIC DNA]</scope>
    <source>
        <strain evidence="6">KCTC 19812</strain>
    </source>
</reference>
<dbReference type="InterPro" id="IPR041700">
    <property type="entry name" value="OMP_b-brl_3"/>
</dbReference>
<feature type="domain" description="Outer membrane protein beta-barrel" evidence="4">
    <location>
        <begin position="377"/>
        <end position="779"/>
    </location>
</feature>
<evidence type="ECO:0000313" key="5">
    <source>
        <dbReference type="EMBL" id="MFD2202667.1"/>
    </source>
</evidence>
<dbReference type="InterPro" id="IPR037066">
    <property type="entry name" value="Plug_dom_sf"/>
</dbReference>
<comment type="caution">
    <text evidence="5">The sequence shown here is derived from an EMBL/GenBank/DDBJ whole genome shotgun (WGS) entry which is preliminary data.</text>
</comment>
<dbReference type="Gene3D" id="2.170.130.10">
    <property type="entry name" value="TonB-dependent receptor, plug domain"/>
    <property type="match status" value="1"/>
</dbReference>
<keyword evidence="3" id="KW-0998">Cell outer membrane</keyword>
<dbReference type="RefSeq" id="WP_380803875.1">
    <property type="nucleotide sequence ID" value="NZ_JBHUIV010000018.1"/>
</dbReference>
<evidence type="ECO:0000259" key="4">
    <source>
        <dbReference type="Pfam" id="PF14905"/>
    </source>
</evidence>
<evidence type="ECO:0000313" key="6">
    <source>
        <dbReference type="Proteomes" id="UP001597414"/>
    </source>
</evidence>
<evidence type="ECO:0000256" key="3">
    <source>
        <dbReference type="ARBA" id="ARBA00023237"/>
    </source>
</evidence>
<keyword evidence="2" id="KW-0472">Membrane</keyword>
<protein>
    <submittedName>
        <fullName evidence="5">TonB-dependent receptor domain-containing protein</fullName>
    </submittedName>
</protein>
<keyword evidence="6" id="KW-1185">Reference proteome</keyword>
<accession>A0ABW5B952</accession>
<dbReference type="SUPFAM" id="SSF49464">
    <property type="entry name" value="Carboxypeptidase regulatory domain-like"/>
    <property type="match status" value="1"/>
</dbReference>
<dbReference type="Gene3D" id="2.40.170.20">
    <property type="entry name" value="TonB-dependent receptor, beta-barrel domain"/>
    <property type="match status" value="1"/>
</dbReference>
<dbReference type="Pfam" id="PF13715">
    <property type="entry name" value="CarbopepD_reg_2"/>
    <property type="match status" value="1"/>
</dbReference>
<dbReference type="Gene3D" id="2.60.40.1120">
    <property type="entry name" value="Carboxypeptidase-like, regulatory domain"/>
    <property type="match status" value="1"/>
</dbReference>
<dbReference type="SUPFAM" id="SSF56935">
    <property type="entry name" value="Porins"/>
    <property type="match status" value="1"/>
</dbReference>
<dbReference type="PANTHER" id="PTHR40980:SF3">
    <property type="entry name" value="TONB-DEPENDENT RECEPTOR-LIKE BETA-BARREL DOMAIN-CONTAINING PROTEIN"/>
    <property type="match status" value="1"/>
</dbReference>
<dbReference type="InterPro" id="IPR008969">
    <property type="entry name" value="CarboxyPept-like_regulatory"/>
</dbReference>
<keyword evidence="5" id="KW-0675">Receptor</keyword>